<dbReference type="GO" id="GO:0004725">
    <property type="term" value="F:protein tyrosine phosphatase activity"/>
    <property type="evidence" value="ECO:0007669"/>
    <property type="project" value="UniProtKB-EC"/>
</dbReference>
<evidence type="ECO:0000313" key="17">
    <source>
        <dbReference type="Proteomes" id="UP000242188"/>
    </source>
</evidence>
<dbReference type="InterPro" id="IPR050713">
    <property type="entry name" value="RTP_Phos/Ushers"/>
</dbReference>
<dbReference type="SUPFAM" id="SSF52799">
    <property type="entry name" value="(Phosphotyrosine protein) phosphatases II"/>
    <property type="match status" value="1"/>
</dbReference>
<keyword evidence="9" id="KW-0325">Glycoprotein</keyword>
<evidence type="ECO:0000256" key="12">
    <source>
        <dbReference type="SAM" id="Phobius"/>
    </source>
</evidence>
<feature type="domain" description="Fibronectin type-III" evidence="15">
    <location>
        <begin position="641"/>
        <end position="744"/>
    </location>
</feature>
<feature type="domain" description="Fibronectin type-III" evidence="15">
    <location>
        <begin position="341"/>
        <end position="430"/>
    </location>
</feature>
<feature type="domain" description="Fibronectin type-III" evidence="15">
    <location>
        <begin position="745"/>
        <end position="835"/>
    </location>
</feature>
<dbReference type="PROSITE" id="PS00383">
    <property type="entry name" value="TYR_PHOSPHATASE_1"/>
    <property type="match status" value="1"/>
</dbReference>
<dbReference type="InterPro" id="IPR016130">
    <property type="entry name" value="Tyr_Pase_AS"/>
</dbReference>
<dbReference type="Gene3D" id="2.60.40.10">
    <property type="entry name" value="Immunoglobulins"/>
    <property type="match status" value="9"/>
</dbReference>
<dbReference type="SMART" id="SM00060">
    <property type="entry name" value="FN3"/>
    <property type="match status" value="10"/>
</dbReference>
<feature type="compositionally biased region" description="Acidic residues" evidence="11">
    <location>
        <begin position="1547"/>
        <end position="1565"/>
    </location>
</feature>
<comment type="subcellular location">
    <subcellularLocation>
        <location evidence="1">Membrane</location>
        <topology evidence="1">Single-pass type I membrane protein</topology>
    </subcellularLocation>
</comment>
<evidence type="ECO:0000256" key="6">
    <source>
        <dbReference type="ARBA" id="ARBA00022912"/>
    </source>
</evidence>
<accession>A0A210PXZ6</accession>
<evidence type="ECO:0000256" key="10">
    <source>
        <dbReference type="ARBA" id="ARBA00051722"/>
    </source>
</evidence>
<dbReference type="GO" id="GO:0016020">
    <property type="term" value="C:membrane"/>
    <property type="evidence" value="ECO:0007669"/>
    <property type="project" value="UniProtKB-SubCell"/>
</dbReference>
<evidence type="ECO:0000256" key="3">
    <source>
        <dbReference type="ARBA" id="ARBA00022692"/>
    </source>
</evidence>
<evidence type="ECO:0000259" key="15">
    <source>
        <dbReference type="PROSITE" id="PS50853"/>
    </source>
</evidence>
<dbReference type="InterPro" id="IPR036116">
    <property type="entry name" value="FN3_sf"/>
</dbReference>
<keyword evidence="3 12" id="KW-0812">Transmembrane</keyword>
<feature type="domain" description="Fibronectin type-III" evidence="15">
    <location>
        <begin position="521"/>
        <end position="638"/>
    </location>
</feature>
<name>A0A210PXZ6_MIZYE</name>
<comment type="catalytic activity">
    <reaction evidence="10">
        <text>O-phospho-L-tyrosyl-[protein] + H2O = L-tyrosyl-[protein] + phosphate</text>
        <dbReference type="Rhea" id="RHEA:10684"/>
        <dbReference type="Rhea" id="RHEA-COMP:10136"/>
        <dbReference type="Rhea" id="RHEA-COMP:20101"/>
        <dbReference type="ChEBI" id="CHEBI:15377"/>
        <dbReference type="ChEBI" id="CHEBI:43474"/>
        <dbReference type="ChEBI" id="CHEBI:46858"/>
        <dbReference type="ChEBI" id="CHEBI:61978"/>
        <dbReference type="EC" id="3.1.3.48"/>
    </reaction>
</comment>
<dbReference type="FunFam" id="3.90.190.10:FF:000009">
    <property type="entry name" value="Receptor-type tyrosine-protein phosphatase beta"/>
    <property type="match status" value="1"/>
</dbReference>
<keyword evidence="5" id="KW-0378">Hydrolase</keyword>
<dbReference type="Proteomes" id="UP000242188">
    <property type="component" value="Unassembled WGS sequence"/>
</dbReference>
<sequence>METRRTPTNDTLYIVDRLTPGYNYTFTVESVYNGLASTSSQGVPTSTVPSSPCDVTVTDRTTTSVTLTVAPGPGGYDGYRVQTVGGGINRSDTFPHHTSTGPLLVSGLTPGTTFTFTVFTQANGWESEHFYRTQDSTSDKVKRSTVNQAANETTEGPSAPDNVEISSQTNVCVTLTVTLNGSGYDGFLAQYNNLNQSFQNITADDDTSVSHNLPVNELTPGTTYTFEVYTLYNGSKSTNNTGDIGSTVPNPPGHVSVNTQTTTTVTLDITSPSTGGVDYYNVTFTDKDSNNNTRSTPTNDTSYTVEGLTPGYSYVFKVVSVYQDLTSIPYQGVPASTVPNPPGHVSVNNQTTTTVTLDITSPSTGGVDYYNVTFTDKDSNNNTRSTPTNDTSYTVEGLTPGYSYIFKVVSVYQDLTSKPHQGVPASTVPDVPKKYGCSTTNDSITVTLNSPTPGKVDNYIASEDCSSSGDIISPGVTVSGQNVTIGGLSPGITCNLTVIAVFGGHNSSAAVFSGLGIDEGPPGQVGDLAAQTLSATAISLTWKKPTEPNGDIIQYSVYVTDPVETCAQLLLTVDSTASQDNETCNATRKDTFIKVQSDFNVTINDLLAYTRYTFSVYAYTEAGKGLESSQVSNTSESKPYKITNLTQTRITSSTITISFKEPEPSTGPITTYEVQYVYTERCNNGSSTGKDITHNTTCTPSSGRTVCSIENLYPYWDYSISVRAYTSIGSGNWSDPLPQRTEQDKPSSIGSIMHTGITANSVTLKWSAPCPPNGVISNYVILWNMSSHINTTDNSSSYLVSGLLPYRTYTYQIAAKTGAGKGHYSTEQNFTTLTDVPHQPGEVTVNEKKATSMSVTWGEPDLKTGPTYYVATALDNRSQANTSSCYTNGFDKTTCRIQKLDEFWNYIIVVTATTVNGSIKSNTTIIRTAEAAPGPVTDVKVTVQGDVTKARTVQITCGLPKEMDLNGVITNYTLDWGYSLPLNRSTSKHCSWDFSVKPQQNYTFNVSASTSVGKGLSLQCKQTIPPGAPLIAKNSEMMIKVESSSAVIDPEKQFRIDFDTTLVCNFGNGNIENHYVFVSESTQTSTNNVAEPFQGSFAAFKKDRLNKYQTWSAIEDADKISPYVASKSWNPCTIGHSGRRRRRATTQTVTFIVGEGGDCSGDCNGYVQPGKSYRVRVASCTAGGCSESEWSAAVKTEPNLVPSIVGGVVGALIAVAIFLAVMFVLRRRSLLCFRTDKESGFTELSGKTNIGYRGDSTEMVVVKARKIKVSEFAEKFYELSKDSNMKFSEEVKLLKEISPVHKTSCAEEQAVRIKNRYTNILAFDHSRVKLLPLDEEDGSDYINANYIPGHNSKREYIAAQGPLVCTKDDFWRMIWEQNVSVIVMLTQLVERGRRKCDQYWPEVVSEPFYFGDLIVRIDSESNLPDYVIRVISLQLGDIQRQVKQLLYLAWPDMGTPTTSNSMLHFVESCRKHKNPSLHGPIVVHCSAGVGRTGTFIAVDHLIQKLNAGHQEVDIFNMVLGMRNERPNMVQTEDQYIFIHECIKDFLSSDEDEEEEEEDEEDEDNCEPIYENA</sequence>
<dbReference type="Pfam" id="PF00102">
    <property type="entry name" value="Y_phosphatase"/>
    <property type="match status" value="1"/>
</dbReference>
<comment type="caution">
    <text evidence="16">The sequence shown here is derived from an EMBL/GenBank/DDBJ whole genome shotgun (WGS) entry which is preliminary data.</text>
</comment>
<dbReference type="CDD" id="cd12087">
    <property type="entry name" value="TM_EGFR-like"/>
    <property type="match status" value="1"/>
</dbReference>
<keyword evidence="6" id="KW-0904">Protein phosphatase</keyword>
<dbReference type="Pfam" id="PF00041">
    <property type="entry name" value="fn3"/>
    <property type="match status" value="6"/>
</dbReference>
<dbReference type="CDD" id="cd00063">
    <property type="entry name" value="FN3"/>
    <property type="match status" value="7"/>
</dbReference>
<proteinExistence type="predicted"/>
<dbReference type="InterPro" id="IPR003595">
    <property type="entry name" value="Tyr_Pase_cat"/>
</dbReference>
<evidence type="ECO:0000256" key="8">
    <source>
        <dbReference type="ARBA" id="ARBA00023136"/>
    </source>
</evidence>
<evidence type="ECO:0000256" key="4">
    <source>
        <dbReference type="ARBA" id="ARBA00022729"/>
    </source>
</evidence>
<feature type="domain" description="Fibronectin type-III" evidence="15">
    <location>
        <begin position="159"/>
        <end position="250"/>
    </location>
</feature>
<feature type="region of interest" description="Disordered" evidence="11">
    <location>
        <begin position="1547"/>
        <end position="1572"/>
    </location>
</feature>
<dbReference type="SMART" id="SM00194">
    <property type="entry name" value="PTPc"/>
    <property type="match status" value="1"/>
</dbReference>
<dbReference type="OrthoDB" id="6272991at2759"/>
<dbReference type="InterPro" id="IPR029021">
    <property type="entry name" value="Prot-tyrosine_phosphatase-like"/>
</dbReference>
<evidence type="ECO:0000259" key="14">
    <source>
        <dbReference type="PROSITE" id="PS50056"/>
    </source>
</evidence>
<evidence type="ECO:0000256" key="2">
    <source>
        <dbReference type="ARBA" id="ARBA00013064"/>
    </source>
</evidence>
<feature type="region of interest" description="Disordered" evidence="11">
    <location>
        <begin position="134"/>
        <end position="163"/>
    </location>
</feature>
<evidence type="ECO:0000259" key="13">
    <source>
        <dbReference type="PROSITE" id="PS50055"/>
    </source>
</evidence>
<dbReference type="InterPro" id="IPR003961">
    <property type="entry name" value="FN3_dom"/>
</dbReference>
<dbReference type="PANTHER" id="PTHR46957">
    <property type="entry name" value="CYTOKINE RECEPTOR"/>
    <property type="match status" value="1"/>
</dbReference>
<reference evidence="16 17" key="1">
    <citation type="journal article" date="2017" name="Nat. Ecol. Evol.">
        <title>Scallop genome provides insights into evolution of bilaterian karyotype and development.</title>
        <authorList>
            <person name="Wang S."/>
            <person name="Zhang J."/>
            <person name="Jiao W."/>
            <person name="Li J."/>
            <person name="Xun X."/>
            <person name="Sun Y."/>
            <person name="Guo X."/>
            <person name="Huan P."/>
            <person name="Dong B."/>
            <person name="Zhang L."/>
            <person name="Hu X."/>
            <person name="Sun X."/>
            <person name="Wang J."/>
            <person name="Zhao C."/>
            <person name="Wang Y."/>
            <person name="Wang D."/>
            <person name="Huang X."/>
            <person name="Wang R."/>
            <person name="Lv J."/>
            <person name="Li Y."/>
            <person name="Zhang Z."/>
            <person name="Liu B."/>
            <person name="Lu W."/>
            <person name="Hui Y."/>
            <person name="Liang J."/>
            <person name="Zhou Z."/>
            <person name="Hou R."/>
            <person name="Li X."/>
            <person name="Liu Y."/>
            <person name="Li H."/>
            <person name="Ning X."/>
            <person name="Lin Y."/>
            <person name="Zhao L."/>
            <person name="Xing Q."/>
            <person name="Dou J."/>
            <person name="Li Y."/>
            <person name="Mao J."/>
            <person name="Guo H."/>
            <person name="Dou H."/>
            <person name="Li T."/>
            <person name="Mu C."/>
            <person name="Jiang W."/>
            <person name="Fu Q."/>
            <person name="Fu X."/>
            <person name="Miao Y."/>
            <person name="Liu J."/>
            <person name="Yu Q."/>
            <person name="Li R."/>
            <person name="Liao H."/>
            <person name="Li X."/>
            <person name="Kong Y."/>
            <person name="Jiang Z."/>
            <person name="Chourrout D."/>
            <person name="Li R."/>
            <person name="Bao Z."/>
        </authorList>
    </citation>
    <scope>NUCLEOTIDE SEQUENCE [LARGE SCALE GENOMIC DNA]</scope>
    <source>
        <strain evidence="16 17">PY_sf001</strain>
    </source>
</reference>
<dbReference type="SMART" id="SM00404">
    <property type="entry name" value="PTPc_motif"/>
    <property type="match status" value="1"/>
</dbReference>
<feature type="domain" description="Fibronectin type-III" evidence="15">
    <location>
        <begin position="1"/>
        <end position="50"/>
    </location>
</feature>
<evidence type="ECO:0000256" key="7">
    <source>
        <dbReference type="ARBA" id="ARBA00022989"/>
    </source>
</evidence>
<dbReference type="InterPro" id="IPR000242">
    <property type="entry name" value="PTP_cat"/>
</dbReference>
<feature type="domain" description="Fibronectin type-III" evidence="15">
    <location>
        <begin position="251"/>
        <end position="340"/>
    </location>
</feature>
<dbReference type="InterPro" id="IPR013783">
    <property type="entry name" value="Ig-like_fold"/>
</dbReference>
<evidence type="ECO:0000256" key="5">
    <source>
        <dbReference type="ARBA" id="ARBA00022801"/>
    </source>
</evidence>
<evidence type="ECO:0000256" key="1">
    <source>
        <dbReference type="ARBA" id="ARBA00004479"/>
    </source>
</evidence>
<evidence type="ECO:0000313" key="16">
    <source>
        <dbReference type="EMBL" id="OWF41368.1"/>
    </source>
</evidence>
<feature type="domain" description="Tyrosine specific protein phosphatases" evidence="14">
    <location>
        <begin position="1460"/>
        <end position="1536"/>
    </location>
</feature>
<protein>
    <recommendedName>
        <fullName evidence="2">protein-tyrosine-phosphatase</fullName>
        <ecNumber evidence="2">3.1.3.48</ecNumber>
    </recommendedName>
</protein>
<dbReference type="PROSITE" id="PS50056">
    <property type="entry name" value="TYR_PHOSPHATASE_2"/>
    <property type="match status" value="1"/>
</dbReference>
<evidence type="ECO:0000256" key="9">
    <source>
        <dbReference type="ARBA" id="ARBA00023180"/>
    </source>
</evidence>
<feature type="transmembrane region" description="Helical" evidence="12">
    <location>
        <begin position="1204"/>
        <end position="1225"/>
    </location>
</feature>
<dbReference type="SUPFAM" id="SSF49265">
    <property type="entry name" value="Fibronectin type III"/>
    <property type="match status" value="7"/>
</dbReference>
<feature type="compositionally biased region" description="Polar residues" evidence="11">
    <location>
        <begin position="144"/>
        <end position="156"/>
    </location>
</feature>
<keyword evidence="8 12" id="KW-0472">Membrane</keyword>
<dbReference type="EMBL" id="NEDP02005405">
    <property type="protein sequence ID" value="OWF41368.1"/>
    <property type="molecule type" value="Genomic_DNA"/>
</dbReference>
<feature type="domain" description="Fibronectin type-III" evidence="15">
    <location>
        <begin position="51"/>
        <end position="136"/>
    </location>
</feature>
<dbReference type="STRING" id="6573.A0A210PXZ6"/>
<feature type="domain" description="Fibronectin type-III" evidence="15">
    <location>
        <begin position="839"/>
        <end position="931"/>
    </location>
</feature>
<keyword evidence="4" id="KW-0732">Signal</keyword>
<dbReference type="Gene3D" id="3.90.190.10">
    <property type="entry name" value="Protein tyrosine phosphatase superfamily"/>
    <property type="match status" value="1"/>
</dbReference>
<feature type="domain" description="Fibronectin type-III" evidence="15">
    <location>
        <begin position="935"/>
        <end position="1028"/>
    </location>
</feature>
<organism evidence="16 17">
    <name type="scientific">Mizuhopecten yessoensis</name>
    <name type="common">Japanese scallop</name>
    <name type="synonym">Patinopecten yessoensis</name>
    <dbReference type="NCBI Taxonomy" id="6573"/>
    <lineage>
        <taxon>Eukaryota</taxon>
        <taxon>Metazoa</taxon>
        <taxon>Spiralia</taxon>
        <taxon>Lophotrochozoa</taxon>
        <taxon>Mollusca</taxon>
        <taxon>Bivalvia</taxon>
        <taxon>Autobranchia</taxon>
        <taxon>Pteriomorphia</taxon>
        <taxon>Pectinida</taxon>
        <taxon>Pectinoidea</taxon>
        <taxon>Pectinidae</taxon>
        <taxon>Mizuhopecten</taxon>
    </lineage>
</organism>
<gene>
    <name evidence="16" type="ORF">KP79_PYT07778</name>
</gene>
<dbReference type="PROSITE" id="PS50853">
    <property type="entry name" value="FN3"/>
    <property type="match status" value="10"/>
</dbReference>
<dbReference type="PANTHER" id="PTHR46957:SF3">
    <property type="entry name" value="CYTOKINE RECEPTOR"/>
    <property type="match status" value="1"/>
</dbReference>
<dbReference type="PRINTS" id="PR00700">
    <property type="entry name" value="PRTYPHPHTASE"/>
</dbReference>
<dbReference type="EC" id="3.1.3.48" evidence="2"/>
<keyword evidence="17" id="KW-1185">Reference proteome</keyword>
<keyword evidence="7 12" id="KW-1133">Transmembrane helix</keyword>
<evidence type="ECO:0000256" key="11">
    <source>
        <dbReference type="SAM" id="MobiDB-lite"/>
    </source>
</evidence>
<dbReference type="PROSITE" id="PS50055">
    <property type="entry name" value="TYR_PHOSPHATASE_PTP"/>
    <property type="match status" value="1"/>
</dbReference>
<dbReference type="InterPro" id="IPR000387">
    <property type="entry name" value="Tyr_Pase_dom"/>
</dbReference>
<feature type="domain" description="Tyrosine-protein phosphatase" evidence="13">
    <location>
        <begin position="1287"/>
        <end position="1545"/>
    </location>
</feature>